<keyword evidence="1" id="KW-1133">Transmembrane helix</keyword>
<keyword evidence="1" id="KW-0812">Transmembrane</keyword>
<protein>
    <submittedName>
        <fullName evidence="2">Uncharacterized protein</fullName>
    </submittedName>
</protein>
<proteinExistence type="predicted"/>
<evidence type="ECO:0000313" key="2">
    <source>
        <dbReference type="EMBL" id="RRT36469.1"/>
    </source>
</evidence>
<name>A0A426XAF0_ENSVE</name>
<accession>A0A426XAF0</accession>
<gene>
    <name evidence="2" type="ORF">B296_00018012</name>
</gene>
<comment type="caution">
    <text evidence="2">The sequence shown here is derived from an EMBL/GenBank/DDBJ whole genome shotgun (WGS) entry which is preliminary data.</text>
</comment>
<dbReference type="AlphaFoldDB" id="A0A426XAF0"/>
<sequence>MLYFWVAEPHWTHRRFLAYFDHLLQHHCVLLAVLPGRWKERLQLLMRGLRHLVVGLAPILLSLASLVAMFAYSTLSSDLPDSRKRITAYCLLHSLDEHSYINPMSPAFGYLDEKSIDTGLMKFLGIYSSALSWYLEFAFAFSTSLAPCTTNALPL</sequence>
<feature type="transmembrane region" description="Helical" evidence="1">
    <location>
        <begin position="52"/>
        <end position="75"/>
    </location>
</feature>
<organism evidence="2 3">
    <name type="scientific">Ensete ventricosum</name>
    <name type="common">Abyssinian banana</name>
    <name type="synonym">Musa ensete</name>
    <dbReference type="NCBI Taxonomy" id="4639"/>
    <lineage>
        <taxon>Eukaryota</taxon>
        <taxon>Viridiplantae</taxon>
        <taxon>Streptophyta</taxon>
        <taxon>Embryophyta</taxon>
        <taxon>Tracheophyta</taxon>
        <taxon>Spermatophyta</taxon>
        <taxon>Magnoliopsida</taxon>
        <taxon>Liliopsida</taxon>
        <taxon>Zingiberales</taxon>
        <taxon>Musaceae</taxon>
        <taxon>Ensete</taxon>
    </lineage>
</organism>
<evidence type="ECO:0000313" key="3">
    <source>
        <dbReference type="Proteomes" id="UP000287651"/>
    </source>
</evidence>
<evidence type="ECO:0000256" key="1">
    <source>
        <dbReference type="SAM" id="Phobius"/>
    </source>
</evidence>
<dbReference type="Proteomes" id="UP000287651">
    <property type="component" value="Unassembled WGS sequence"/>
</dbReference>
<dbReference type="EMBL" id="AMZH03023565">
    <property type="protein sequence ID" value="RRT36469.1"/>
    <property type="molecule type" value="Genomic_DNA"/>
</dbReference>
<keyword evidence="1" id="KW-0472">Membrane</keyword>
<reference evidence="2 3" key="1">
    <citation type="journal article" date="2014" name="Agronomy (Basel)">
        <title>A Draft Genome Sequence for Ensete ventricosum, the Drought-Tolerant Tree Against Hunger.</title>
        <authorList>
            <person name="Harrison J."/>
            <person name="Moore K.A."/>
            <person name="Paszkiewicz K."/>
            <person name="Jones T."/>
            <person name="Grant M."/>
            <person name="Ambacheew D."/>
            <person name="Muzemil S."/>
            <person name="Studholme D.J."/>
        </authorList>
    </citation>
    <scope>NUCLEOTIDE SEQUENCE [LARGE SCALE GENOMIC DNA]</scope>
</reference>